<name>A0AAQ4F4J4_AMBAM</name>
<dbReference type="EMBL" id="JARKHS020007049">
    <property type="protein sequence ID" value="KAK8782054.1"/>
    <property type="molecule type" value="Genomic_DNA"/>
</dbReference>
<dbReference type="PANTHER" id="PTHR11346">
    <property type="entry name" value="GALECTIN"/>
    <property type="match status" value="1"/>
</dbReference>
<dbReference type="GO" id="GO:0030246">
    <property type="term" value="F:carbohydrate binding"/>
    <property type="evidence" value="ECO:0007669"/>
    <property type="project" value="UniProtKB-UniRule"/>
</dbReference>
<evidence type="ECO:0000313" key="5">
    <source>
        <dbReference type="EMBL" id="KAK8782054.1"/>
    </source>
</evidence>
<comment type="caution">
    <text evidence="5">The sequence shown here is derived from an EMBL/GenBank/DDBJ whole genome shotgun (WGS) entry which is preliminary data.</text>
</comment>
<keyword evidence="2" id="KW-0677">Repeat</keyword>
<keyword evidence="6" id="KW-1185">Reference proteome</keyword>
<feature type="domain" description="Galectin" evidence="4">
    <location>
        <begin position="160"/>
        <end position="291"/>
    </location>
</feature>
<dbReference type="Gene3D" id="2.60.120.200">
    <property type="match status" value="2"/>
</dbReference>
<evidence type="ECO:0000256" key="3">
    <source>
        <dbReference type="RuleBase" id="RU102079"/>
    </source>
</evidence>
<feature type="domain" description="Galectin" evidence="4">
    <location>
        <begin position="1"/>
        <end position="127"/>
    </location>
</feature>
<reference evidence="5 6" key="1">
    <citation type="journal article" date="2023" name="Arcadia Sci">
        <title>De novo assembly of a long-read Amblyomma americanum tick genome.</title>
        <authorList>
            <person name="Chou S."/>
            <person name="Poskanzer K.E."/>
            <person name="Rollins M."/>
            <person name="Thuy-Boun P.S."/>
        </authorList>
    </citation>
    <scope>NUCLEOTIDE SEQUENCE [LARGE SCALE GENOMIC DNA]</scope>
    <source>
        <strain evidence="5">F_SG_1</strain>
        <tissue evidence="5">Salivary glands</tissue>
    </source>
</reference>
<dbReference type="InterPro" id="IPR013320">
    <property type="entry name" value="ConA-like_dom_sf"/>
</dbReference>
<evidence type="ECO:0000313" key="6">
    <source>
        <dbReference type="Proteomes" id="UP001321473"/>
    </source>
</evidence>
<dbReference type="InterPro" id="IPR044156">
    <property type="entry name" value="Galectin-like"/>
</dbReference>
<dbReference type="Proteomes" id="UP001321473">
    <property type="component" value="Unassembled WGS sequence"/>
</dbReference>
<accession>A0AAQ4F4J4</accession>
<dbReference type="InterPro" id="IPR001079">
    <property type="entry name" value="Galectin_CRD"/>
</dbReference>
<sequence>MDYPMESIVLGSVINVTGHILSTPKRFYINLVTGTGDIALHVNIRFDTGMVVINSFRNDRWETEERFKSLPVQQGHNFEAKILVYDMGYKVAFNQHHFADFKHRLLYSTVEKLKVDGCVTLYRVEQERPLGSLLPAMESCCKMPPANGPTIVYDPTMPLLHMLPGGILIPGLMVYLSGRPLCEGKSFFVSFQCGGPGSEIAFHFSPRFHQKVVVCNSNLHSEWGTEERQYRPFPFVPGVHFDLVIRVMDSAFDVVVNGQHYLTFQHRLRPLQRVSHLMVDEDVLLASCKFYYYC</sequence>
<proteinExistence type="predicted"/>
<gene>
    <name evidence="5" type="ORF">V5799_016602</name>
</gene>
<protein>
    <recommendedName>
        <fullName evidence="3">Galectin</fullName>
    </recommendedName>
</protein>
<dbReference type="PROSITE" id="PS51304">
    <property type="entry name" value="GALECTIN"/>
    <property type="match status" value="2"/>
</dbReference>
<dbReference type="GO" id="GO:0016936">
    <property type="term" value="F:galactoside binding"/>
    <property type="evidence" value="ECO:0007669"/>
    <property type="project" value="TreeGrafter"/>
</dbReference>
<evidence type="ECO:0000256" key="1">
    <source>
        <dbReference type="ARBA" id="ARBA00022734"/>
    </source>
</evidence>
<dbReference type="SMART" id="SM00276">
    <property type="entry name" value="GLECT"/>
    <property type="match status" value="2"/>
</dbReference>
<dbReference type="SUPFAM" id="SSF49899">
    <property type="entry name" value="Concanavalin A-like lectins/glucanases"/>
    <property type="match status" value="2"/>
</dbReference>
<organism evidence="5 6">
    <name type="scientific">Amblyomma americanum</name>
    <name type="common">Lone star tick</name>
    <dbReference type="NCBI Taxonomy" id="6943"/>
    <lineage>
        <taxon>Eukaryota</taxon>
        <taxon>Metazoa</taxon>
        <taxon>Ecdysozoa</taxon>
        <taxon>Arthropoda</taxon>
        <taxon>Chelicerata</taxon>
        <taxon>Arachnida</taxon>
        <taxon>Acari</taxon>
        <taxon>Parasitiformes</taxon>
        <taxon>Ixodida</taxon>
        <taxon>Ixodoidea</taxon>
        <taxon>Ixodidae</taxon>
        <taxon>Amblyomminae</taxon>
        <taxon>Amblyomma</taxon>
    </lineage>
</organism>
<dbReference type="SMART" id="SM00908">
    <property type="entry name" value="Gal-bind_lectin"/>
    <property type="match status" value="2"/>
</dbReference>
<keyword evidence="1 3" id="KW-0430">Lectin</keyword>
<evidence type="ECO:0000259" key="4">
    <source>
        <dbReference type="PROSITE" id="PS51304"/>
    </source>
</evidence>
<dbReference type="PANTHER" id="PTHR11346:SF176">
    <property type="entry name" value="32 KDA BETA-GALACTOSIDE-BINDING LECTIN LEC-3"/>
    <property type="match status" value="1"/>
</dbReference>
<dbReference type="Pfam" id="PF00337">
    <property type="entry name" value="Gal-bind_lectin"/>
    <property type="match status" value="2"/>
</dbReference>
<dbReference type="FunFam" id="2.60.120.200:FF:000124">
    <property type="entry name" value="Galectin-4"/>
    <property type="match status" value="1"/>
</dbReference>
<evidence type="ECO:0000256" key="2">
    <source>
        <dbReference type="ARBA" id="ARBA00022737"/>
    </source>
</evidence>
<dbReference type="AlphaFoldDB" id="A0AAQ4F4J4"/>
<dbReference type="CDD" id="cd00070">
    <property type="entry name" value="GLECT"/>
    <property type="match status" value="2"/>
</dbReference>